<name>A0A420EFM9_9SPHN</name>
<dbReference type="EMBL" id="RAPF01000006">
    <property type="protein sequence ID" value="RKF19386.1"/>
    <property type="molecule type" value="Genomic_DNA"/>
</dbReference>
<evidence type="ECO:0000313" key="2">
    <source>
        <dbReference type="Proteomes" id="UP000284395"/>
    </source>
</evidence>
<dbReference type="RefSeq" id="WP_120325325.1">
    <property type="nucleotide sequence ID" value="NZ_RAPF01000006.1"/>
</dbReference>
<dbReference type="AlphaFoldDB" id="A0A420EFM9"/>
<gene>
    <name evidence="1" type="ORF">D6851_13145</name>
</gene>
<reference evidence="1 2" key="1">
    <citation type="submission" date="2018-09" db="EMBL/GenBank/DDBJ databases">
        <title>Altererythrobacter spongiae sp. nov., isolated from a marine sponge.</title>
        <authorList>
            <person name="Zhuang L."/>
            <person name="Luo L."/>
        </authorList>
    </citation>
    <scope>NUCLEOTIDE SEQUENCE [LARGE SCALE GENOMIC DNA]</scope>
    <source>
        <strain evidence="1 2">HN-Y73</strain>
    </source>
</reference>
<accession>A0A420EFM9</accession>
<protein>
    <submittedName>
        <fullName evidence="1">Uncharacterized protein</fullName>
    </submittedName>
</protein>
<organism evidence="1 2">
    <name type="scientific">Altericroceibacterium spongiae</name>
    <dbReference type="NCBI Taxonomy" id="2320269"/>
    <lineage>
        <taxon>Bacteria</taxon>
        <taxon>Pseudomonadati</taxon>
        <taxon>Pseudomonadota</taxon>
        <taxon>Alphaproteobacteria</taxon>
        <taxon>Sphingomonadales</taxon>
        <taxon>Erythrobacteraceae</taxon>
        <taxon>Altericroceibacterium</taxon>
    </lineage>
</organism>
<dbReference type="Proteomes" id="UP000284395">
    <property type="component" value="Unassembled WGS sequence"/>
</dbReference>
<comment type="caution">
    <text evidence="1">The sequence shown here is derived from an EMBL/GenBank/DDBJ whole genome shotgun (WGS) entry which is preliminary data.</text>
</comment>
<keyword evidence="2" id="KW-1185">Reference proteome</keyword>
<sequence>MGFETETTIQPVYGLMIDGSLSYIDFEYKKIADAADEPAGVRLNDVAPLYQQMEMEHRCSI</sequence>
<evidence type="ECO:0000313" key="1">
    <source>
        <dbReference type="EMBL" id="RKF19386.1"/>
    </source>
</evidence>
<proteinExistence type="predicted"/>